<dbReference type="InterPro" id="IPR004561">
    <property type="entry name" value="IsoChor_synthase"/>
</dbReference>
<dbReference type="InterPro" id="IPR005801">
    <property type="entry name" value="ADC_synthase"/>
</dbReference>
<dbReference type="RefSeq" id="WP_200243218.1">
    <property type="nucleotide sequence ID" value="NZ_NRRY01000014.1"/>
</dbReference>
<keyword evidence="8" id="KW-1185">Reference proteome</keyword>
<evidence type="ECO:0000313" key="7">
    <source>
        <dbReference type="EMBL" id="MBK1618813.1"/>
    </source>
</evidence>
<gene>
    <name evidence="7" type="ORF">CKO42_10285</name>
</gene>
<accession>A0A9X0W9K9</accession>
<sequence>MRAPLQVLDQLKAALTEGVAALPLDQDQGLVSLLLALPRVPTSLPQLAGPHFQFRHVHRDELRAGYGCAAEWSAEGPDRLQRLAAAGRALRPHWDRADPDETGLDAFAMFGFAATGDAAPMIEDHLPNALFWVPEVGVRACQGEAALVLSAPRPTTAERLLQRWSEALERLVPGLYRPVDGPLTAAHLRRDFAEPDQAGWAELVDQALHEINYGSLQKVVLSRRLDVAGTRGFDVDRLLGALSCLFPSCQVVQLRRNGSSFVAATPERLLSQQGREIEVDAIAGTAGRDADSAADTALGLALRASDKNLREHQFVIDAICEALEPCSTDIETPAEPQLMQLSNAQHLWSPIRAYADEAVDVFQLAEQLHPTPATNGQPRHTARGWLQHGEPFDRGWYTGAAGTLEPDLSGELWVLLRCARICGHRAELYAGAGIVKGSDPATEWDETEAKLGAMLSALQFA</sequence>
<dbReference type="SUPFAM" id="SSF56322">
    <property type="entry name" value="ADC synthase"/>
    <property type="match status" value="1"/>
</dbReference>
<evidence type="ECO:0000313" key="8">
    <source>
        <dbReference type="Proteomes" id="UP001138768"/>
    </source>
</evidence>
<evidence type="ECO:0000256" key="1">
    <source>
        <dbReference type="ARBA" id="ARBA00000799"/>
    </source>
</evidence>
<dbReference type="NCBIfam" id="TIGR00543">
    <property type="entry name" value="isochor_syn"/>
    <property type="match status" value="1"/>
</dbReference>
<evidence type="ECO:0000256" key="3">
    <source>
        <dbReference type="ARBA" id="ARBA00012824"/>
    </source>
</evidence>
<evidence type="ECO:0000259" key="6">
    <source>
        <dbReference type="Pfam" id="PF00425"/>
    </source>
</evidence>
<dbReference type="AlphaFoldDB" id="A0A9X0W9K9"/>
<dbReference type="EC" id="5.4.4.2" evidence="3"/>
<name>A0A9X0W9K9_9GAMM</name>
<evidence type="ECO:0000256" key="4">
    <source>
        <dbReference type="ARBA" id="ARBA00023235"/>
    </source>
</evidence>
<reference evidence="7 8" key="1">
    <citation type="journal article" date="2020" name="Microorganisms">
        <title>Osmotic Adaptation and Compatible Solute Biosynthesis of Phototrophic Bacteria as Revealed from Genome Analyses.</title>
        <authorList>
            <person name="Imhoff J.F."/>
            <person name="Rahn T."/>
            <person name="Kunzel S."/>
            <person name="Keller A."/>
            <person name="Neulinger S.C."/>
        </authorList>
    </citation>
    <scope>NUCLEOTIDE SEQUENCE [LARGE SCALE GENOMIC DNA]</scope>
    <source>
        <strain evidence="7 8">DSM 25653</strain>
    </source>
</reference>
<dbReference type="Gene3D" id="3.60.120.10">
    <property type="entry name" value="Anthranilate synthase"/>
    <property type="match status" value="1"/>
</dbReference>
<evidence type="ECO:0000256" key="5">
    <source>
        <dbReference type="ARBA" id="ARBA00041564"/>
    </source>
</evidence>
<dbReference type="PANTHER" id="PTHR42839">
    <property type="entry name" value="ISOCHORISMATE SYNTHASE ENTC"/>
    <property type="match status" value="1"/>
</dbReference>
<keyword evidence="4" id="KW-0413">Isomerase</keyword>
<dbReference type="InterPro" id="IPR015890">
    <property type="entry name" value="Chorismate_C"/>
</dbReference>
<dbReference type="Pfam" id="PF00425">
    <property type="entry name" value="Chorismate_bind"/>
    <property type="match status" value="1"/>
</dbReference>
<dbReference type="GO" id="GO:0008909">
    <property type="term" value="F:isochorismate synthase activity"/>
    <property type="evidence" value="ECO:0007669"/>
    <property type="project" value="UniProtKB-EC"/>
</dbReference>
<protein>
    <recommendedName>
        <fullName evidence="3">isochorismate synthase</fullName>
        <ecNumber evidence="3">5.4.4.2</ecNumber>
    </recommendedName>
    <alternativeName>
        <fullName evidence="5">Isochorismate mutase</fullName>
    </alternativeName>
</protein>
<evidence type="ECO:0000256" key="2">
    <source>
        <dbReference type="ARBA" id="ARBA00005297"/>
    </source>
</evidence>
<proteinExistence type="inferred from homology"/>
<dbReference type="Proteomes" id="UP001138768">
    <property type="component" value="Unassembled WGS sequence"/>
</dbReference>
<comment type="similarity">
    <text evidence="2">Belongs to the isochorismate synthase family.</text>
</comment>
<dbReference type="PANTHER" id="PTHR42839:SF2">
    <property type="entry name" value="ISOCHORISMATE SYNTHASE ENTC"/>
    <property type="match status" value="1"/>
</dbReference>
<feature type="domain" description="Chorismate-utilising enzyme C-terminal" evidence="6">
    <location>
        <begin position="197"/>
        <end position="450"/>
    </location>
</feature>
<comment type="caution">
    <text evidence="7">The sequence shown here is derived from an EMBL/GenBank/DDBJ whole genome shotgun (WGS) entry which is preliminary data.</text>
</comment>
<comment type="catalytic activity">
    <reaction evidence="1">
        <text>chorismate = isochorismate</text>
        <dbReference type="Rhea" id="RHEA:18985"/>
        <dbReference type="ChEBI" id="CHEBI:29748"/>
        <dbReference type="ChEBI" id="CHEBI:29780"/>
        <dbReference type="EC" id="5.4.4.2"/>
    </reaction>
</comment>
<dbReference type="EMBL" id="NRRY01000014">
    <property type="protein sequence ID" value="MBK1618813.1"/>
    <property type="molecule type" value="Genomic_DNA"/>
</dbReference>
<organism evidence="7 8">
    <name type="scientific">Lamprobacter modestohalophilus</name>
    <dbReference type="NCBI Taxonomy" id="1064514"/>
    <lineage>
        <taxon>Bacteria</taxon>
        <taxon>Pseudomonadati</taxon>
        <taxon>Pseudomonadota</taxon>
        <taxon>Gammaproteobacteria</taxon>
        <taxon>Chromatiales</taxon>
        <taxon>Chromatiaceae</taxon>
        <taxon>Lamprobacter</taxon>
    </lineage>
</organism>